<protein>
    <submittedName>
        <fullName evidence="3">Septal ring factor EnvC (AmiA/AmiB activator)</fullName>
    </submittedName>
</protein>
<name>A0A7W6GS49_9RHOB</name>
<dbReference type="Proteomes" id="UP000541426">
    <property type="component" value="Unassembled WGS sequence"/>
</dbReference>
<proteinExistence type="predicted"/>
<dbReference type="GO" id="GO:0016887">
    <property type="term" value="F:ATP hydrolysis activity"/>
    <property type="evidence" value="ECO:0007669"/>
    <property type="project" value="InterPro"/>
</dbReference>
<organism evidence="3 4">
    <name type="scientific">Sagittula marina</name>
    <dbReference type="NCBI Taxonomy" id="943940"/>
    <lineage>
        <taxon>Bacteria</taxon>
        <taxon>Pseudomonadati</taxon>
        <taxon>Pseudomonadota</taxon>
        <taxon>Alphaproteobacteria</taxon>
        <taxon>Rhodobacterales</taxon>
        <taxon>Roseobacteraceae</taxon>
        <taxon>Sagittula</taxon>
    </lineage>
</organism>
<dbReference type="InterPro" id="IPR003959">
    <property type="entry name" value="ATPase_AAA_core"/>
</dbReference>
<dbReference type="InterPro" id="IPR027417">
    <property type="entry name" value="P-loop_NTPase"/>
</dbReference>
<dbReference type="GO" id="GO:0005524">
    <property type="term" value="F:ATP binding"/>
    <property type="evidence" value="ECO:0007669"/>
    <property type="project" value="InterPro"/>
</dbReference>
<dbReference type="EMBL" id="JACIEJ010000004">
    <property type="protein sequence ID" value="MBB3985427.1"/>
    <property type="molecule type" value="Genomic_DNA"/>
</dbReference>
<dbReference type="Pfam" id="PF13304">
    <property type="entry name" value="AAA_21"/>
    <property type="match status" value="1"/>
</dbReference>
<evidence type="ECO:0000313" key="3">
    <source>
        <dbReference type="EMBL" id="MBB3985427.1"/>
    </source>
</evidence>
<keyword evidence="1" id="KW-0175">Coiled coil</keyword>
<gene>
    <name evidence="3" type="ORF">GGQ68_001760</name>
</gene>
<dbReference type="AlphaFoldDB" id="A0A7W6GS49"/>
<evidence type="ECO:0000313" key="4">
    <source>
        <dbReference type="Proteomes" id="UP000541426"/>
    </source>
</evidence>
<sequence length="570" mass="62501">MDILQDGAKFAIHRGPQSSYSPVVTYPDGSKKQVSLKDLRSLFPGVVYSQGELSEIGKKTKQKAQLSGLLQFVDPQYKIDDDNMARQVEAGKREVRVALQDLSAAWEAEAELHKLSMQKGSLTQRIQALGENLPELPEEDRQKIVRFDALVVQDGLRGTCEKHAQSALDALVDLKRKVEASPTFIQSTEEAQGFNNAYADFSKILVDGVNALVEELTESSEKVSLSGMELSQSLEAARTERNLVMEKLTEHKAATDQIVRLKEELRELDAKIEELKVDMPSTEAGTKKLEECLNDLKAKVTQRAAKTKTWADMIEELSDNRVEAEVELEGDLSEITEAADSLMARTGSQTATRYQKLTDAIAAKGVWDVLEAILDDCLNALRWRQMSSSTSATGGGPDCVNLSDTLGVTDKALSSFLTLLDLQRVEVMATAVPAPAISLFYCDEDRPISFDKASEGQRAAALLFMLLEQPGGPLLIDQPEGDLDNKIVSVLADKLHTAKQRRQIFFASHNANIVVNGSSELVVGMDVAPEAMRTVGCSGAIDSTDICFKITETMEGGKKAFGDRKDKYGY</sequence>
<evidence type="ECO:0000259" key="2">
    <source>
        <dbReference type="Pfam" id="PF13304"/>
    </source>
</evidence>
<accession>A0A7W6GS49</accession>
<evidence type="ECO:0000256" key="1">
    <source>
        <dbReference type="SAM" id="Coils"/>
    </source>
</evidence>
<feature type="domain" description="ATPase AAA-type core" evidence="2">
    <location>
        <begin position="436"/>
        <end position="514"/>
    </location>
</feature>
<reference evidence="3 4" key="1">
    <citation type="submission" date="2020-08" db="EMBL/GenBank/DDBJ databases">
        <title>Genomic Encyclopedia of Type Strains, Phase IV (KMG-IV): sequencing the most valuable type-strain genomes for metagenomic binning, comparative biology and taxonomic classification.</title>
        <authorList>
            <person name="Goeker M."/>
        </authorList>
    </citation>
    <scope>NUCLEOTIDE SEQUENCE [LARGE SCALE GENOMIC DNA]</scope>
    <source>
        <strain evidence="3 4">DSM 102235</strain>
    </source>
</reference>
<dbReference type="SUPFAM" id="SSF52540">
    <property type="entry name" value="P-loop containing nucleoside triphosphate hydrolases"/>
    <property type="match status" value="1"/>
</dbReference>
<keyword evidence="4" id="KW-1185">Reference proteome</keyword>
<comment type="caution">
    <text evidence="3">The sequence shown here is derived from an EMBL/GenBank/DDBJ whole genome shotgun (WGS) entry which is preliminary data.</text>
</comment>
<dbReference type="Gene3D" id="3.40.50.300">
    <property type="entry name" value="P-loop containing nucleotide triphosphate hydrolases"/>
    <property type="match status" value="1"/>
</dbReference>
<feature type="coiled-coil region" evidence="1">
    <location>
        <begin position="244"/>
        <end position="278"/>
    </location>
</feature>